<dbReference type="InterPro" id="IPR011990">
    <property type="entry name" value="TPR-like_helical_dom_sf"/>
</dbReference>
<dbReference type="PANTHER" id="PTHR47447">
    <property type="entry name" value="OS03G0856100 PROTEIN"/>
    <property type="match status" value="1"/>
</dbReference>
<protein>
    <recommendedName>
        <fullName evidence="5">Pentatricopeptide repeat-containing protein, chloroplastic</fullName>
    </recommendedName>
</protein>
<reference evidence="3" key="1">
    <citation type="submission" date="2023-10" db="EMBL/GenBank/DDBJ databases">
        <authorList>
            <person name="Chen Y."/>
            <person name="Shah S."/>
            <person name="Dougan E. K."/>
            <person name="Thang M."/>
            <person name="Chan C."/>
        </authorList>
    </citation>
    <scope>NUCLEOTIDE SEQUENCE [LARGE SCALE GENOMIC DNA]</scope>
</reference>
<name>A0ABN9W5B2_9DINO</name>
<dbReference type="Proteomes" id="UP001189429">
    <property type="component" value="Unassembled WGS sequence"/>
</dbReference>
<dbReference type="EMBL" id="CAUYUJ010018049">
    <property type="protein sequence ID" value="CAK0880206.1"/>
    <property type="molecule type" value="Genomic_DNA"/>
</dbReference>
<sequence length="574" mass="61602">MAGNGNTHCVCSARCGRRSWSPASPLLYNAGVSACEKGMQWRGALALLSEMWQAKLTPDSATALGSARARRASSGSGRWRCSARCSRRNWSPTSHLSYNAGISACEKGEQWQRALALLSEMREAELEPDVICLQRRHQRVREGRAVAAGAGGAPRDAGGEAGAERHLSTTLESACARRASSGGGLWRCSARCGRRSCSPTPSQLHRWDQRVREGRAVAAGPGAAQRDVGGEAGAQRHLSYTVSVGACQNGSKHGCTHTLVSTTTQRQLQRWDQRVREGRAVAAGAGLALRDVGGEAAAQRVSYSAGISACEKGDQWQRALALLSEMWDARLEPSLLQRWDQRVREGRAVAGGSGAAQRDVGGDAGARCHRYSAGISACEKAEKWQRALVLLSKMWEVRLEPNVISLRRRDQRLREGQAVAAGSGAAHRCAGGEARAQLSYNAGISACENGEQWQRALALVSEMQDAKLEPNITSPTMCWDQRLRKGQSVAAGFGAAQRSAGGEAGARGHQLQRWGQSVREGRAMAAGFGAAWRDAGGETRSGQHQLHRWGQRVRVWRAVATGFGVAQRDVGDDV</sequence>
<dbReference type="PROSITE" id="PS51375">
    <property type="entry name" value="PPR"/>
    <property type="match status" value="1"/>
</dbReference>
<dbReference type="PANTHER" id="PTHR47447:SF17">
    <property type="entry name" value="OS12G0638900 PROTEIN"/>
    <property type="match status" value="1"/>
</dbReference>
<comment type="caution">
    <text evidence="3">The sequence shown here is derived from an EMBL/GenBank/DDBJ whole genome shotgun (WGS) entry which is preliminary data.</text>
</comment>
<evidence type="ECO:0000313" key="3">
    <source>
        <dbReference type="EMBL" id="CAK0880206.1"/>
    </source>
</evidence>
<evidence type="ECO:0000256" key="1">
    <source>
        <dbReference type="ARBA" id="ARBA00022737"/>
    </source>
</evidence>
<accession>A0ABN9W5B2</accession>
<keyword evidence="1" id="KW-0677">Repeat</keyword>
<dbReference type="Pfam" id="PF01535">
    <property type="entry name" value="PPR"/>
    <property type="match status" value="2"/>
</dbReference>
<gene>
    <name evidence="3" type="ORF">PCOR1329_LOCUS63416</name>
</gene>
<evidence type="ECO:0008006" key="5">
    <source>
        <dbReference type="Google" id="ProtNLM"/>
    </source>
</evidence>
<dbReference type="NCBIfam" id="TIGR00756">
    <property type="entry name" value="PPR"/>
    <property type="match status" value="1"/>
</dbReference>
<evidence type="ECO:0000313" key="4">
    <source>
        <dbReference type="Proteomes" id="UP001189429"/>
    </source>
</evidence>
<organism evidence="3 4">
    <name type="scientific">Prorocentrum cordatum</name>
    <dbReference type="NCBI Taxonomy" id="2364126"/>
    <lineage>
        <taxon>Eukaryota</taxon>
        <taxon>Sar</taxon>
        <taxon>Alveolata</taxon>
        <taxon>Dinophyceae</taxon>
        <taxon>Prorocentrales</taxon>
        <taxon>Prorocentraceae</taxon>
        <taxon>Prorocentrum</taxon>
    </lineage>
</organism>
<feature type="repeat" description="PPR" evidence="2">
    <location>
        <begin position="94"/>
        <end position="128"/>
    </location>
</feature>
<dbReference type="Gene3D" id="1.25.40.10">
    <property type="entry name" value="Tetratricopeptide repeat domain"/>
    <property type="match status" value="2"/>
</dbReference>
<keyword evidence="4" id="KW-1185">Reference proteome</keyword>
<dbReference type="InterPro" id="IPR002885">
    <property type="entry name" value="PPR_rpt"/>
</dbReference>
<evidence type="ECO:0000256" key="2">
    <source>
        <dbReference type="PROSITE-ProRule" id="PRU00708"/>
    </source>
</evidence>
<proteinExistence type="predicted"/>